<dbReference type="EMBL" id="FORX01000005">
    <property type="protein sequence ID" value="SFJ67504.1"/>
    <property type="molecule type" value="Genomic_DNA"/>
</dbReference>
<dbReference type="InterPro" id="IPR025737">
    <property type="entry name" value="FApF"/>
</dbReference>
<keyword evidence="1" id="KW-0732">Signal</keyword>
<evidence type="ECO:0000313" key="3">
    <source>
        <dbReference type="Proteomes" id="UP000198635"/>
    </source>
</evidence>
<proteinExistence type="predicted"/>
<evidence type="ECO:0000256" key="1">
    <source>
        <dbReference type="SAM" id="SignalP"/>
    </source>
</evidence>
<reference evidence="3" key="1">
    <citation type="submission" date="2016-10" db="EMBL/GenBank/DDBJ databases">
        <authorList>
            <person name="Varghese N."/>
            <person name="Submissions S."/>
        </authorList>
    </citation>
    <scope>NUCLEOTIDE SEQUENCE [LARGE SCALE GENOMIC DNA]</scope>
    <source>
        <strain evidence="3">DSM 5918</strain>
    </source>
</reference>
<protein>
    <submittedName>
        <fullName evidence="2">Uncharacterized conserved protein</fullName>
    </submittedName>
</protein>
<keyword evidence="3" id="KW-1185">Reference proteome</keyword>
<name>A0A1I3T8W3_9BACT</name>
<dbReference type="Proteomes" id="UP000198635">
    <property type="component" value="Unassembled WGS sequence"/>
</dbReference>
<accession>A0A1I3T8W3</accession>
<sequence>MKKLLLAATMATFVMMGSAALAGSGHYVSGVEGIKAATLPPEGIYWRMYNVLYTADDLRDKNGKEVDVDFDVNVYALVNRLIYSSGVEILGGNLVADIVVPLVYTDISMKAGGMTLFDDNEFGLGDILIEPAVLAWHGPRWDAALGIGVYLPTGDFDADEPASPGKGFWTGMLTAGATFYFDEAKTWSISALSRYEIHSEQEDTDVTYGNDFHFEWGLGKTLAKTWDVGLAGYCRWQLTDDSGPGTTNDREEAYAIGPEVSVFVPDWGLGVSLRSLWEFENKVNSQGNVTTLMIMKAF</sequence>
<dbReference type="STRING" id="52560.SAMN04488082_105140"/>
<dbReference type="OrthoDB" id="9798341at2"/>
<dbReference type="RefSeq" id="WP_092373624.1">
    <property type="nucleotide sequence ID" value="NZ_FORX01000005.1"/>
</dbReference>
<evidence type="ECO:0000313" key="2">
    <source>
        <dbReference type="EMBL" id="SFJ67504.1"/>
    </source>
</evidence>
<gene>
    <name evidence="2" type="ORF">SAMN04488082_105140</name>
</gene>
<feature type="signal peptide" evidence="1">
    <location>
        <begin position="1"/>
        <end position="22"/>
    </location>
</feature>
<organism evidence="2 3">
    <name type="scientific">Desulfomicrobium apsheronum</name>
    <dbReference type="NCBI Taxonomy" id="52560"/>
    <lineage>
        <taxon>Bacteria</taxon>
        <taxon>Pseudomonadati</taxon>
        <taxon>Thermodesulfobacteriota</taxon>
        <taxon>Desulfovibrionia</taxon>
        <taxon>Desulfovibrionales</taxon>
        <taxon>Desulfomicrobiaceae</taxon>
        <taxon>Desulfomicrobium</taxon>
    </lineage>
</organism>
<dbReference type="Pfam" id="PF13557">
    <property type="entry name" value="Phenol_MetA_deg"/>
    <property type="match status" value="1"/>
</dbReference>
<dbReference type="AlphaFoldDB" id="A0A1I3T8W3"/>
<feature type="chain" id="PRO_5011441606" evidence="1">
    <location>
        <begin position="23"/>
        <end position="298"/>
    </location>
</feature>